<evidence type="ECO:0000256" key="10">
    <source>
        <dbReference type="ARBA" id="ARBA00044501"/>
    </source>
</evidence>
<dbReference type="PANTHER" id="PTHR23289">
    <property type="entry name" value="CYTOCHROME C OXIDASE ASSEMBLY PROTEIN COX15"/>
    <property type="match status" value="1"/>
</dbReference>
<dbReference type="AlphaFoldDB" id="A0A7D4QG82"/>
<comment type="catalytic activity">
    <reaction evidence="11">
        <text>Fe(II)-heme o + 2 A + H2O = Fe(II)-heme a + 2 AH2</text>
        <dbReference type="Rhea" id="RHEA:63388"/>
        <dbReference type="ChEBI" id="CHEBI:13193"/>
        <dbReference type="ChEBI" id="CHEBI:15377"/>
        <dbReference type="ChEBI" id="CHEBI:17499"/>
        <dbReference type="ChEBI" id="CHEBI:60530"/>
        <dbReference type="ChEBI" id="CHEBI:61715"/>
        <dbReference type="EC" id="1.17.99.9"/>
    </reaction>
    <physiologicalReaction direction="left-to-right" evidence="11">
        <dbReference type="Rhea" id="RHEA:63389"/>
    </physiologicalReaction>
</comment>
<evidence type="ECO:0000256" key="5">
    <source>
        <dbReference type="ARBA" id="ARBA00022989"/>
    </source>
</evidence>
<feature type="transmembrane region" description="Helical" evidence="12">
    <location>
        <begin position="12"/>
        <end position="32"/>
    </location>
</feature>
<evidence type="ECO:0000256" key="2">
    <source>
        <dbReference type="ARBA" id="ARBA00004141"/>
    </source>
</evidence>
<evidence type="ECO:0000256" key="3">
    <source>
        <dbReference type="ARBA" id="ARBA00022692"/>
    </source>
</evidence>
<dbReference type="Pfam" id="PF02628">
    <property type="entry name" value="COX15-CtaA"/>
    <property type="match status" value="1"/>
</dbReference>
<organism evidence="13 14">
    <name type="scientific">Mucilaginibacter mali</name>
    <dbReference type="NCBI Taxonomy" id="2740462"/>
    <lineage>
        <taxon>Bacteria</taxon>
        <taxon>Pseudomonadati</taxon>
        <taxon>Bacteroidota</taxon>
        <taxon>Sphingobacteriia</taxon>
        <taxon>Sphingobacteriales</taxon>
        <taxon>Sphingobacteriaceae</taxon>
        <taxon>Mucilaginibacter</taxon>
    </lineage>
</organism>
<comment type="pathway">
    <text evidence="10">Porphyrin-containing compound metabolism; heme A biosynthesis; heme A from heme O: step 1/1.</text>
</comment>
<evidence type="ECO:0000313" key="14">
    <source>
        <dbReference type="Proteomes" id="UP000505355"/>
    </source>
</evidence>
<keyword evidence="9 12" id="KW-0472">Membrane</keyword>
<gene>
    <name evidence="13" type="ORF">HQ865_25615</name>
</gene>
<sequence length="353" mass="40527">MTTEITKANRQVSRWLALGIGMIIIQILLGGITRLTGSGLSITEWQPFLGAVPPLSHAEWGKSFALYRQIAQFKKLNADLTLTGYQHLYFWEWLHREWARLMAVVFILPFAWLIYRRMIRRELFWPLAGLFLIGTLQAFAGWLMVKSGLNDTDIRVNHIRLAVHFLLALTLLAAMVWLSLRLRINCTQTYNYGGLQVLTIIILLLLLKQMTYGAFMAGTHAALFAPTWPTINGHFFPPVQLRPGQLIIQFCNDPLLIQFVHRLYAYLIFCCMIFWYALAGKSSRDHFLNRWRKWPLLITVAQIILGIASLLSSSSTELIWFASIHQLNAILLFISLLTALYFSRQRKGLGYAV</sequence>
<keyword evidence="7" id="KW-0408">Iron</keyword>
<keyword evidence="4" id="KW-0479">Metal-binding</keyword>
<feature type="transmembrane region" description="Helical" evidence="12">
    <location>
        <begin position="98"/>
        <end position="115"/>
    </location>
</feature>
<evidence type="ECO:0000256" key="11">
    <source>
        <dbReference type="ARBA" id="ARBA00048044"/>
    </source>
</evidence>
<dbReference type="KEGG" id="mmab:HQ865_25615"/>
<keyword evidence="8" id="KW-0350">Heme biosynthesis</keyword>
<evidence type="ECO:0000256" key="9">
    <source>
        <dbReference type="ARBA" id="ARBA00023136"/>
    </source>
</evidence>
<accession>A0A7D4QG82</accession>
<evidence type="ECO:0000256" key="12">
    <source>
        <dbReference type="SAM" id="Phobius"/>
    </source>
</evidence>
<feature type="transmembrane region" description="Helical" evidence="12">
    <location>
        <begin position="127"/>
        <end position="145"/>
    </location>
</feature>
<evidence type="ECO:0000256" key="1">
    <source>
        <dbReference type="ARBA" id="ARBA00001970"/>
    </source>
</evidence>
<feature type="transmembrane region" description="Helical" evidence="12">
    <location>
        <begin position="190"/>
        <end position="207"/>
    </location>
</feature>
<comment type="subcellular location">
    <subcellularLocation>
        <location evidence="2">Membrane</location>
        <topology evidence="2">Multi-pass membrane protein</topology>
    </subcellularLocation>
</comment>
<dbReference type="GO" id="GO:0016020">
    <property type="term" value="C:membrane"/>
    <property type="evidence" value="ECO:0007669"/>
    <property type="project" value="UniProtKB-SubCell"/>
</dbReference>
<feature type="transmembrane region" description="Helical" evidence="12">
    <location>
        <begin position="157"/>
        <end position="178"/>
    </location>
</feature>
<keyword evidence="6" id="KW-0560">Oxidoreductase</keyword>
<dbReference type="PANTHER" id="PTHR23289:SF2">
    <property type="entry name" value="CYTOCHROME C OXIDASE ASSEMBLY PROTEIN COX15 HOMOLOG"/>
    <property type="match status" value="1"/>
</dbReference>
<comment type="cofactor">
    <cofactor evidence="1">
        <name>heme b</name>
        <dbReference type="ChEBI" id="CHEBI:60344"/>
    </cofactor>
</comment>
<reference evidence="13 14" key="1">
    <citation type="submission" date="2020-05" db="EMBL/GenBank/DDBJ databases">
        <title>Mucilaginibacter mali sp. nov.</title>
        <authorList>
            <person name="Kim H.S."/>
            <person name="Lee K.C."/>
            <person name="Suh M.K."/>
            <person name="Kim J.-S."/>
            <person name="Han K.-I."/>
            <person name="Eom M.K."/>
            <person name="Shin Y.K."/>
            <person name="Lee J.-S."/>
        </authorList>
    </citation>
    <scope>NUCLEOTIDE SEQUENCE [LARGE SCALE GENOMIC DNA]</scope>
    <source>
        <strain evidence="13 14">G2-14</strain>
    </source>
</reference>
<dbReference type="InterPro" id="IPR023754">
    <property type="entry name" value="HemeA_Synthase_type2"/>
</dbReference>
<dbReference type="GO" id="GO:0046872">
    <property type="term" value="F:metal ion binding"/>
    <property type="evidence" value="ECO:0007669"/>
    <property type="project" value="UniProtKB-KW"/>
</dbReference>
<dbReference type="RefSeq" id="WP_173417629.1">
    <property type="nucleotide sequence ID" value="NZ_CP054139.1"/>
</dbReference>
<proteinExistence type="predicted"/>
<evidence type="ECO:0000313" key="13">
    <source>
        <dbReference type="EMBL" id="QKJ32984.1"/>
    </source>
</evidence>
<dbReference type="EMBL" id="CP054139">
    <property type="protein sequence ID" value="QKJ32984.1"/>
    <property type="molecule type" value="Genomic_DNA"/>
</dbReference>
<evidence type="ECO:0000256" key="6">
    <source>
        <dbReference type="ARBA" id="ARBA00023002"/>
    </source>
</evidence>
<protein>
    <submittedName>
        <fullName evidence="13">COX15/CtaA family protein</fullName>
    </submittedName>
</protein>
<keyword evidence="3 12" id="KW-0812">Transmembrane</keyword>
<dbReference type="InterPro" id="IPR003780">
    <property type="entry name" value="COX15/CtaA_fam"/>
</dbReference>
<feature type="transmembrane region" description="Helical" evidence="12">
    <location>
        <begin position="294"/>
        <end position="312"/>
    </location>
</feature>
<dbReference type="GO" id="GO:0006784">
    <property type="term" value="P:heme A biosynthetic process"/>
    <property type="evidence" value="ECO:0007669"/>
    <property type="project" value="InterPro"/>
</dbReference>
<name>A0A7D4QG82_9SPHI</name>
<evidence type="ECO:0000256" key="8">
    <source>
        <dbReference type="ARBA" id="ARBA00023133"/>
    </source>
</evidence>
<feature type="transmembrane region" description="Helical" evidence="12">
    <location>
        <begin position="318"/>
        <end position="342"/>
    </location>
</feature>
<evidence type="ECO:0000256" key="7">
    <source>
        <dbReference type="ARBA" id="ARBA00023004"/>
    </source>
</evidence>
<dbReference type="GO" id="GO:0120547">
    <property type="term" value="F:heme A synthase activity"/>
    <property type="evidence" value="ECO:0007669"/>
    <property type="project" value="UniProtKB-EC"/>
</dbReference>
<evidence type="ECO:0000256" key="4">
    <source>
        <dbReference type="ARBA" id="ARBA00022723"/>
    </source>
</evidence>
<keyword evidence="14" id="KW-1185">Reference proteome</keyword>
<keyword evidence="5 12" id="KW-1133">Transmembrane helix</keyword>
<dbReference type="Proteomes" id="UP000505355">
    <property type="component" value="Chromosome"/>
</dbReference>
<feature type="transmembrane region" description="Helical" evidence="12">
    <location>
        <begin position="263"/>
        <end position="282"/>
    </location>
</feature>